<dbReference type="GeneID" id="20200331"/>
<reference evidence="1 3" key="2">
    <citation type="journal article" date="2013" name="Nature">
        <title>Insights into bilaterian evolution from three spiralian genomes.</title>
        <authorList>
            <person name="Simakov O."/>
            <person name="Marletaz F."/>
            <person name="Cho S.J."/>
            <person name="Edsinger-Gonzales E."/>
            <person name="Havlak P."/>
            <person name="Hellsten U."/>
            <person name="Kuo D.H."/>
            <person name="Larsson T."/>
            <person name="Lv J."/>
            <person name="Arendt D."/>
            <person name="Savage R."/>
            <person name="Osoegawa K."/>
            <person name="de Jong P."/>
            <person name="Grimwood J."/>
            <person name="Chapman J.A."/>
            <person name="Shapiro H."/>
            <person name="Aerts A."/>
            <person name="Otillar R.P."/>
            <person name="Terry A.Y."/>
            <person name="Boore J.L."/>
            <person name="Grigoriev I.V."/>
            <person name="Lindberg D.R."/>
            <person name="Seaver E.C."/>
            <person name="Weisblat D.A."/>
            <person name="Putnam N.H."/>
            <person name="Rokhsar D.S."/>
        </authorList>
    </citation>
    <scope>NUCLEOTIDE SEQUENCE</scope>
</reference>
<dbReference type="InParanoid" id="T1EUT1"/>
<dbReference type="EMBL" id="AMQM01001520">
    <property type="status" value="NOT_ANNOTATED_CDS"/>
    <property type="molecule type" value="Genomic_DNA"/>
</dbReference>
<protein>
    <submittedName>
        <fullName evidence="1 2">Uncharacterized protein</fullName>
    </submittedName>
</protein>
<gene>
    <name evidence="2" type="primary">20200331</name>
    <name evidence="1" type="ORF">HELRODRAFT_164038</name>
</gene>
<reference evidence="3" key="1">
    <citation type="submission" date="2012-12" db="EMBL/GenBank/DDBJ databases">
        <authorList>
            <person name="Hellsten U."/>
            <person name="Grimwood J."/>
            <person name="Chapman J.A."/>
            <person name="Shapiro H."/>
            <person name="Aerts A."/>
            <person name="Otillar R.P."/>
            <person name="Terry A.Y."/>
            <person name="Boore J.L."/>
            <person name="Simakov O."/>
            <person name="Marletaz F."/>
            <person name="Cho S.-J."/>
            <person name="Edsinger-Gonzales E."/>
            <person name="Havlak P."/>
            <person name="Kuo D.-H."/>
            <person name="Larsson T."/>
            <person name="Lv J."/>
            <person name="Arendt D."/>
            <person name="Savage R."/>
            <person name="Osoegawa K."/>
            <person name="de Jong P."/>
            <person name="Lindberg D.R."/>
            <person name="Seaver E.C."/>
            <person name="Weisblat D.A."/>
            <person name="Putnam N.H."/>
            <person name="Grigoriev I.V."/>
            <person name="Rokhsar D.S."/>
        </authorList>
    </citation>
    <scope>NUCLEOTIDE SEQUENCE</scope>
</reference>
<name>T1EUT1_HELRO</name>
<reference evidence="2" key="3">
    <citation type="submission" date="2015-06" db="UniProtKB">
        <authorList>
            <consortium name="EnsemblMetazoa"/>
        </authorList>
    </citation>
    <scope>IDENTIFICATION</scope>
</reference>
<dbReference type="RefSeq" id="XP_009027339.1">
    <property type="nucleotide sequence ID" value="XM_009029091.1"/>
</dbReference>
<dbReference type="AlphaFoldDB" id="T1EUT1"/>
<evidence type="ECO:0000313" key="2">
    <source>
        <dbReference type="EnsemblMetazoa" id="HelroP164038"/>
    </source>
</evidence>
<evidence type="ECO:0000313" key="3">
    <source>
        <dbReference type="Proteomes" id="UP000015101"/>
    </source>
</evidence>
<dbReference type="HOGENOM" id="CLU_1951123_0_0_1"/>
<dbReference type="KEGG" id="hro:HELRODRAFT_164038"/>
<dbReference type="EnsemblMetazoa" id="HelroT164038">
    <property type="protein sequence ID" value="HelroP164038"/>
    <property type="gene ID" value="HelroG164038"/>
</dbReference>
<dbReference type="CTD" id="20200331"/>
<evidence type="ECO:0000313" key="1">
    <source>
        <dbReference type="EMBL" id="ESN94233.1"/>
    </source>
</evidence>
<sequence length="129" mass="14110">MKERTSEDSKCKSKAMENTDSEIESAAHLPTFVNVSNALVFQKCAEMSFSLKLGKSHGRGSTGSVMCSICIEAKSSTLASDVTPGCRKDRALIDETLGGKLPKKLLKKIDKHQQSKCYPYPLVVRIFAP</sequence>
<accession>T1EUT1</accession>
<dbReference type="Proteomes" id="UP000015101">
    <property type="component" value="Unassembled WGS sequence"/>
</dbReference>
<proteinExistence type="predicted"/>
<keyword evidence="3" id="KW-1185">Reference proteome</keyword>
<dbReference type="EMBL" id="KB097571">
    <property type="protein sequence ID" value="ESN94233.1"/>
    <property type="molecule type" value="Genomic_DNA"/>
</dbReference>
<organism evidence="2 3">
    <name type="scientific">Helobdella robusta</name>
    <name type="common">Californian leech</name>
    <dbReference type="NCBI Taxonomy" id="6412"/>
    <lineage>
        <taxon>Eukaryota</taxon>
        <taxon>Metazoa</taxon>
        <taxon>Spiralia</taxon>
        <taxon>Lophotrochozoa</taxon>
        <taxon>Annelida</taxon>
        <taxon>Clitellata</taxon>
        <taxon>Hirudinea</taxon>
        <taxon>Rhynchobdellida</taxon>
        <taxon>Glossiphoniidae</taxon>
        <taxon>Helobdella</taxon>
    </lineage>
</organism>